<reference evidence="2" key="1">
    <citation type="submission" date="2023-08" db="EMBL/GenBank/DDBJ databases">
        <title>Functional and genomic diversity of the sorghum phyllosphere microbiome.</title>
        <authorList>
            <person name="Shade A."/>
        </authorList>
    </citation>
    <scope>NUCLEOTIDE SEQUENCE</scope>
    <source>
        <strain evidence="2">SORGH_AS_0974</strain>
    </source>
</reference>
<evidence type="ECO:0000256" key="1">
    <source>
        <dbReference type="SAM" id="MobiDB-lite"/>
    </source>
</evidence>
<dbReference type="Proteomes" id="UP001255601">
    <property type="component" value="Unassembled WGS sequence"/>
</dbReference>
<dbReference type="GO" id="GO:0003676">
    <property type="term" value="F:nucleic acid binding"/>
    <property type="evidence" value="ECO:0007669"/>
    <property type="project" value="InterPro"/>
</dbReference>
<dbReference type="InterPro" id="IPR012337">
    <property type="entry name" value="RNaseH-like_sf"/>
</dbReference>
<protein>
    <recommendedName>
        <fullName evidence="4">Transposase family protein</fullName>
    </recommendedName>
</protein>
<organism evidence="2 3">
    <name type="scientific">Agrobacterium larrymoorei</name>
    <dbReference type="NCBI Taxonomy" id="160699"/>
    <lineage>
        <taxon>Bacteria</taxon>
        <taxon>Pseudomonadati</taxon>
        <taxon>Pseudomonadota</taxon>
        <taxon>Alphaproteobacteria</taxon>
        <taxon>Hyphomicrobiales</taxon>
        <taxon>Rhizobiaceae</taxon>
        <taxon>Rhizobium/Agrobacterium group</taxon>
        <taxon>Agrobacterium</taxon>
    </lineage>
</organism>
<evidence type="ECO:0000313" key="2">
    <source>
        <dbReference type="EMBL" id="MDR6100389.1"/>
    </source>
</evidence>
<dbReference type="AlphaFoldDB" id="A0AAJ2EQA3"/>
<dbReference type="Gene3D" id="3.30.420.10">
    <property type="entry name" value="Ribonuclease H-like superfamily/Ribonuclease H"/>
    <property type="match status" value="1"/>
</dbReference>
<evidence type="ECO:0000313" key="3">
    <source>
        <dbReference type="Proteomes" id="UP001255601"/>
    </source>
</evidence>
<gene>
    <name evidence="2" type="ORF">QE369_000567</name>
</gene>
<feature type="region of interest" description="Disordered" evidence="1">
    <location>
        <begin position="1"/>
        <end position="22"/>
    </location>
</feature>
<feature type="compositionally biased region" description="Polar residues" evidence="1">
    <location>
        <begin position="177"/>
        <end position="188"/>
    </location>
</feature>
<feature type="compositionally biased region" description="Basic residues" evidence="1">
    <location>
        <begin position="124"/>
        <end position="134"/>
    </location>
</feature>
<dbReference type="SUPFAM" id="SSF53098">
    <property type="entry name" value="Ribonuclease H-like"/>
    <property type="match status" value="1"/>
</dbReference>
<comment type="caution">
    <text evidence="2">The sequence shown here is derived from an EMBL/GenBank/DDBJ whole genome shotgun (WGS) entry which is preliminary data.</text>
</comment>
<feature type="compositionally biased region" description="Polar residues" evidence="1">
    <location>
        <begin position="13"/>
        <end position="22"/>
    </location>
</feature>
<feature type="region of interest" description="Disordered" evidence="1">
    <location>
        <begin position="113"/>
        <end position="188"/>
    </location>
</feature>
<sequence length="188" mass="20172">MTAPASGFDRSTRTMSGPTISSRIRGTKIRTLNVIDDSPGNASPSGSREGRRCLRRVSDLFILRGIPTHIHSDNGPEFIAKALREWIAAVGVETDHIMPDTLGKTDIARASTRSFGTSCSRAKSSTRSRRRRSSSKTGDSITTPCGPLIARLQATGTRRSGLASPKWTGFKPAVASRPSTTNIPNGSY</sequence>
<dbReference type="InterPro" id="IPR036397">
    <property type="entry name" value="RNaseH_sf"/>
</dbReference>
<evidence type="ECO:0008006" key="4">
    <source>
        <dbReference type="Google" id="ProtNLM"/>
    </source>
</evidence>
<proteinExistence type="predicted"/>
<dbReference type="EMBL" id="JAVIZC010000001">
    <property type="protein sequence ID" value="MDR6100389.1"/>
    <property type="molecule type" value="Genomic_DNA"/>
</dbReference>
<accession>A0AAJ2EQA3</accession>
<name>A0AAJ2EQA3_9HYPH</name>